<dbReference type="Gene3D" id="3.30.530.20">
    <property type="match status" value="1"/>
</dbReference>
<sequence length="143" mass="15958">MILQLGIDTENGPFGHGETKVVRNLTKPPFVKKSIEVVSLMHCRRFKDWNDNKGYGYCVITRAVNQEPNDMLVSKSADRSRSEILISANIIRPLVLTDGKLVSDLVCITHMNSPGVPMYIAKKIGQNSAKNFVTDVRAVLEEN</sequence>
<dbReference type="EMBL" id="HBFR01025440">
    <property type="protein sequence ID" value="CAD8891049.1"/>
    <property type="molecule type" value="Transcribed_RNA"/>
</dbReference>
<name>A0A6U5IBT5_9STRA</name>
<dbReference type="AlphaFoldDB" id="A0A6U5IBT5"/>
<accession>A0A6U5IBT5</accession>
<evidence type="ECO:0008006" key="3">
    <source>
        <dbReference type="Google" id="ProtNLM"/>
    </source>
</evidence>
<protein>
    <recommendedName>
        <fullName evidence="3">START domain-containing protein</fullName>
    </recommendedName>
</protein>
<dbReference type="SUPFAM" id="SSF55961">
    <property type="entry name" value="Bet v1-like"/>
    <property type="match status" value="1"/>
</dbReference>
<reference evidence="1" key="1">
    <citation type="submission" date="2021-01" db="EMBL/GenBank/DDBJ databases">
        <authorList>
            <person name="Corre E."/>
            <person name="Pelletier E."/>
            <person name="Niang G."/>
            <person name="Scheremetjew M."/>
            <person name="Finn R."/>
            <person name="Kale V."/>
            <person name="Holt S."/>
            <person name="Cochrane G."/>
            <person name="Meng A."/>
            <person name="Brown T."/>
            <person name="Cohen L."/>
        </authorList>
    </citation>
    <scope>NUCLEOTIDE SEQUENCE</scope>
    <source>
        <strain evidence="1">308</strain>
    </source>
</reference>
<proteinExistence type="predicted"/>
<dbReference type="InterPro" id="IPR023393">
    <property type="entry name" value="START-like_dom_sf"/>
</dbReference>
<evidence type="ECO:0000313" key="1">
    <source>
        <dbReference type="EMBL" id="CAD8891049.1"/>
    </source>
</evidence>
<gene>
    <name evidence="1" type="ORF">CHYS00102_LOCUS18255</name>
    <name evidence="2" type="ORF">CHYS00102_LOCUS18256</name>
</gene>
<dbReference type="EMBL" id="HBFR01025441">
    <property type="protein sequence ID" value="CAD8891050.1"/>
    <property type="molecule type" value="Transcribed_RNA"/>
</dbReference>
<evidence type="ECO:0000313" key="2">
    <source>
        <dbReference type="EMBL" id="CAD8891050.1"/>
    </source>
</evidence>
<organism evidence="1">
    <name type="scientific">Corethron hystrix</name>
    <dbReference type="NCBI Taxonomy" id="216773"/>
    <lineage>
        <taxon>Eukaryota</taxon>
        <taxon>Sar</taxon>
        <taxon>Stramenopiles</taxon>
        <taxon>Ochrophyta</taxon>
        <taxon>Bacillariophyta</taxon>
        <taxon>Coscinodiscophyceae</taxon>
        <taxon>Corethrophycidae</taxon>
        <taxon>Corethrales</taxon>
        <taxon>Corethraceae</taxon>
        <taxon>Corethron</taxon>
    </lineage>
</organism>